<keyword evidence="2" id="KW-1185">Reference proteome</keyword>
<sequence length="386" mass="39263">MSLDTQVFGDPTSCYACADSLTALATGVNDRLKSARDGRTESEYEFRSPAGDAFRTTLDRVITGTTEAADQIDVIAAALRAFADGLVTARSRMSQAEATAAEAGIPVEFGVGIGEPLSVDPNSYDIAPQVLRTKQIAAYEAAAGLVAEGRAAETGAHSALAEALRGPTTILKDAEAQWEWLLAHTVGGYIATTVSELSKWGNEAATRGATLARLRELAAEAARLGDPYPEATAARAVRAFQGGADDAARFAAENSRLLAGLGDNKFVSSVGGNLGDLFPKGSTLAGVGSKVPYLGLALTAGQTASDVMNAETTGEAVKAVAKDVGGFVAGTVATELILASAAGGPVTLLAVGAGVGVAFGVGEVIEHWDDISGAAGSAARWVGNLF</sequence>
<accession>A0A379M1P5</accession>
<evidence type="ECO:0000313" key="1">
    <source>
        <dbReference type="EMBL" id="SUE16229.1"/>
    </source>
</evidence>
<dbReference type="EMBL" id="UGVI01000001">
    <property type="protein sequence ID" value="SUE16229.1"/>
    <property type="molecule type" value="Genomic_DNA"/>
</dbReference>
<proteinExistence type="predicted"/>
<dbReference type="AlphaFoldDB" id="A0A379M1P5"/>
<gene>
    <name evidence="1" type="ORF">NCTC13296_03097</name>
</gene>
<evidence type="ECO:0000313" key="2">
    <source>
        <dbReference type="Proteomes" id="UP000254569"/>
    </source>
</evidence>
<organism evidence="1 2">
    <name type="scientific">Rhodococcus gordoniae</name>
    <dbReference type="NCBI Taxonomy" id="223392"/>
    <lineage>
        <taxon>Bacteria</taxon>
        <taxon>Bacillati</taxon>
        <taxon>Actinomycetota</taxon>
        <taxon>Actinomycetes</taxon>
        <taxon>Mycobacteriales</taxon>
        <taxon>Nocardiaceae</taxon>
        <taxon>Rhodococcus</taxon>
    </lineage>
</organism>
<reference evidence="1 2" key="1">
    <citation type="submission" date="2018-06" db="EMBL/GenBank/DDBJ databases">
        <authorList>
            <consortium name="Pathogen Informatics"/>
            <person name="Doyle S."/>
        </authorList>
    </citation>
    <scope>NUCLEOTIDE SEQUENCE [LARGE SCALE GENOMIC DNA]</scope>
    <source>
        <strain evidence="1 2">NCTC13296</strain>
    </source>
</reference>
<protein>
    <submittedName>
        <fullName evidence="1">Uncharacterized protein</fullName>
    </submittedName>
</protein>
<dbReference type="Proteomes" id="UP000254569">
    <property type="component" value="Unassembled WGS sequence"/>
</dbReference>
<dbReference type="OrthoDB" id="3296722at2"/>
<name>A0A379M1P5_9NOCA</name>
<dbReference type="RefSeq" id="WP_064064540.1">
    <property type="nucleotide sequence ID" value="NZ_LPZN01000040.1"/>
</dbReference>